<organism evidence="1 2">
    <name type="scientific">Hyalomma asiaticum</name>
    <name type="common">Tick</name>
    <dbReference type="NCBI Taxonomy" id="266040"/>
    <lineage>
        <taxon>Eukaryota</taxon>
        <taxon>Metazoa</taxon>
        <taxon>Ecdysozoa</taxon>
        <taxon>Arthropoda</taxon>
        <taxon>Chelicerata</taxon>
        <taxon>Arachnida</taxon>
        <taxon>Acari</taxon>
        <taxon>Parasitiformes</taxon>
        <taxon>Ixodida</taxon>
        <taxon>Ixodoidea</taxon>
        <taxon>Ixodidae</taxon>
        <taxon>Hyalomminae</taxon>
        <taxon>Hyalomma</taxon>
    </lineage>
</organism>
<sequence length="134" mass="14717">MLTIQAASLLPGAWALAAQMHRGAVPGMARGRERDALAGLAYRPSAVNFRSLRCRGPSASFTPCGRDGTIRRRASQMDPDALLEYARAVRGTFVLKHLYLRVALKMAPDSLFVSKEWLQMWSGIRLAQEGAPFS</sequence>
<evidence type="ECO:0000313" key="2">
    <source>
        <dbReference type="Proteomes" id="UP000821845"/>
    </source>
</evidence>
<evidence type="ECO:0000313" key="1">
    <source>
        <dbReference type="EMBL" id="KAH6938386.1"/>
    </source>
</evidence>
<protein>
    <submittedName>
        <fullName evidence="1">Uncharacterized protein</fullName>
    </submittedName>
</protein>
<accession>A0ACB7STU5</accession>
<gene>
    <name evidence="1" type="ORF">HPB50_009028</name>
</gene>
<dbReference type="EMBL" id="CM023482">
    <property type="protein sequence ID" value="KAH6938386.1"/>
    <property type="molecule type" value="Genomic_DNA"/>
</dbReference>
<reference evidence="1" key="1">
    <citation type="submission" date="2020-05" db="EMBL/GenBank/DDBJ databases">
        <title>Large-scale comparative analyses of tick genomes elucidate their genetic diversity and vector capacities.</title>
        <authorList>
            <person name="Jia N."/>
            <person name="Wang J."/>
            <person name="Shi W."/>
            <person name="Du L."/>
            <person name="Sun Y."/>
            <person name="Zhan W."/>
            <person name="Jiang J."/>
            <person name="Wang Q."/>
            <person name="Zhang B."/>
            <person name="Ji P."/>
            <person name="Sakyi L.B."/>
            <person name="Cui X."/>
            <person name="Yuan T."/>
            <person name="Jiang B."/>
            <person name="Yang W."/>
            <person name="Lam T.T.-Y."/>
            <person name="Chang Q."/>
            <person name="Ding S."/>
            <person name="Wang X."/>
            <person name="Zhu J."/>
            <person name="Ruan X."/>
            <person name="Zhao L."/>
            <person name="Wei J."/>
            <person name="Que T."/>
            <person name="Du C."/>
            <person name="Cheng J."/>
            <person name="Dai P."/>
            <person name="Han X."/>
            <person name="Huang E."/>
            <person name="Gao Y."/>
            <person name="Liu J."/>
            <person name="Shao H."/>
            <person name="Ye R."/>
            <person name="Li L."/>
            <person name="Wei W."/>
            <person name="Wang X."/>
            <person name="Wang C."/>
            <person name="Yang T."/>
            <person name="Huo Q."/>
            <person name="Li W."/>
            <person name="Guo W."/>
            <person name="Chen H."/>
            <person name="Zhou L."/>
            <person name="Ni X."/>
            <person name="Tian J."/>
            <person name="Zhou Y."/>
            <person name="Sheng Y."/>
            <person name="Liu T."/>
            <person name="Pan Y."/>
            <person name="Xia L."/>
            <person name="Li J."/>
            <person name="Zhao F."/>
            <person name="Cao W."/>
        </authorList>
    </citation>
    <scope>NUCLEOTIDE SEQUENCE</scope>
    <source>
        <strain evidence="1">Hyas-2018</strain>
    </source>
</reference>
<keyword evidence="2" id="KW-1185">Reference proteome</keyword>
<proteinExistence type="predicted"/>
<comment type="caution">
    <text evidence="1">The sequence shown here is derived from an EMBL/GenBank/DDBJ whole genome shotgun (WGS) entry which is preliminary data.</text>
</comment>
<name>A0ACB7STU5_HYAAI</name>
<dbReference type="Proteomes" id="UP000821845">
    <property type="component" value="Chromosome 2"/>
</dbReference>